<sequence length="223" mass="25885">MALSDKRILEAKKAGDVIIEPFHRENLATSSYDVTLGEFYFSEQPSKYDHNIYNIWSKSHTDHVWGTKAKEAKKASEVFKKYKFKWEGIKPSDKVILLQPEETILAHTNEFIGGRNHITTMMKARSSLGRNFIEVCKCAGWGDVGFFNRWTMEITNNSRNYAIPLVVGRRVAQIIFFETGQILKSDYAKTGKYQTSSDIKKMKKEWKPESMLPKLYNDRDIRK</sequence>
<keyword evidence="2" id="KW-0546">Nucleotide metabolism</keyword>
<evidence type="ECO:0000256" key="1">
    <source>
        <dbReference type="ARBA" id="ARBA00022801"/>
    </source>
</evidence>
<evidence type="ECO:0000256" key="2">
    <source>
        <dbReference type="ARBA" id="ARBA00023080"/>
    </source>
</evidence>
<dbReference type="Pfam" id="PF22769">
    <property type="entry name" value="DCD"/>
    <property type="match status" value="1"/>
</dbReference>
<proteinExistence type="predicted"/>
<dbReference type="GO" id="GO:0006229">
    <property type="term" value="P:dUTP biosynthetic process"/>
    <property type="evidence" value="ECO:0007669"/>
    <property type="project" value="InterPro"/>
</dbReference>
<dbReference type="Proteomes" id="UP000230758">
    <property type="component" value="Unassembled WGS sequence"/>
</dbReference>
<dbReference type="EMBL" id="PFXF01000017">
    <property type="protein sequence ID" value="PJA32916.1"/>
    <property type="molecule type" value="Genomic_DNA"/>
</dbReference>
<dbReference type="PANTHER" id="PTHR42680">
    <property type="entry name" value="DCTP DEAMINASE"/>
    <property type="match status" value="1"/>
</dbReference>
<keyword evidence="1" id="KW-0378">Hydrolase</keyword>
<gene>
    <name evidence="3" type="ORF">CO185_01250</name>
</gene>
<reference evidence="4" key="1">
    <citation type="submission" date="2017-09" db="EMBL/GenBank/DDBJ databases">
        <title>Depth-based differentiation of microbial function through sediment-hosted aquifers and enrichment of novel symbionts in the deep terrestrial subsurface.</title>
        <authorList>
            <person name="Probst A.J."/>
            <person name="Ladd B."/>
            <person name="Jarett J.K."/>
            <person name="Geller-Mcgrath D.E."/>
            <person name="Sieber C.M.K."/>
            <person name="Emerson J.B."/>
            <person name="Anantharaman K."/>
            <person name="Thomas B.C."/>
            <person name="Malmstrom R."/>
            <person name="Stieglmeier M."/>
            <person name="Klingl A."/>
            <person name="Woyke T."/>
            <person name="Ryan C.M."/>
            <person name="Banfield J.F."/>
        </authorList>
    </citation>
    <scope>NUCLEOTIDE SEQUENCE [LARGE SCALE GENOMIC DNA]</scope>
</reference>
<organism evidence="3 4">
    <name type="scientific">Candidatus Zambryskibacteria bacterium CG_4_9_14_3_um_filter_42_15</name>
    <dbReference type="NCBI Taxonomy" id="1975112"/>
    <lineage>
        <taxon>Bacteria</taxon>
        <taxon>Candidatus Zambryskiibacteriota</taxon>
    </lineage>
</organism>
<protein>
    <submittedName>
        <fullName evidence="3">Uncharacterized protein</fullName>
    </submittedName>
</protein>
<dbReference type="PANTHER" id="PTHR42680:SF2">
    <property type="entry name" value="DCTP DEAMINASE"/>
    <property type="match status" value="1"/>
</dbReference>
<evidence type="ECO:0000313" key="4">
    <source>
        <dbReference type="Proteomes" id="UP000230758"/>
    </source>
</evidence>
<evidence type="ECO:0000313" key="3">
    <source>
        <dbReference type="EMBL" id="PJA32916.1"/>
    </source>
</evidence>
<dbReference type="Gene3D" id="2.70.40.10">
    <property type="match status" value="1"/>
</dbReference>
<dbReference type="SUPFAM" id="SSF51283">
    <property type="entry name" value="dUTPase-like"/>
    <property type="match status" value="1"/>
</dbReference>
<accession>A0A2M7WSQ8</accession>
<dbReference type="InterPro" id="IPR033704">
    <property type="entry name" value="dUTPase_trimeric"/>
</dbReference>
<dbReference type="GO" id="GO:0008829">
    <property type="term" value="F:dCTP deaminase activity"/>
    <property type="evidence" value="ECO:0007669"/>
    <property type="project" value="InterPro"/>
</dbReference>
<dbReference type="InterPro" id="IPR011962">
    <property type="entry name" value="dCTP_deaminase"/>
</dbReference>
<dbReference type="CDD" id="cd07557">
    <property type="entry name" value="trimeric_dUTPase"/>
    <property type="match status" value="1"/>
</dbReference>
<dbReference type="AlphaFoldDB" id="A0A2M7WSQ8"/>
<name>A0A2M7WSQ8_9BACT</name>
<comment type="caution">
    <text evidence="3">The sequence shown here is derived from an EMBL/GenBank/DDBJ whole genome shotgun (WGS) entry which is preliminary data.</text>
</comment>
<dbReference type="InterPro" id="IPR036157">
    <property type="entry name" value="dUTPase-like_sf"/>
</dbReference>